<keyword evidence="3" id="KW-1185">Reference proteome</keyword>
<dbReference type="Proteomes" id="UP001367508">
    <property type="component" value="Unassembled WGS sequence"/>
</dbReference>
<feature type="compositionally biased region" description="Basic and acidic residues" evidence="1">
    <location>
        <begin position="219"/>
        <end position="234"/>
    </location>
</feature>
<evidence type="ECO:0000256" key="1">
    <source>
        <dbReference type="SAM" id="MobiDB-lite"/>
    </source>
</evidence>
<comment type="caution">
    <text evidence="2">The sequence shown here is derived from an EMBL/GenBank/DDBJ whole genome shotgun (WGS) entry which is preliminary data.</text>
</comment>
<dbReference type="EMBL" id="JAYMYQ010000008">
    <property type="protein sequence ID" value="KAK7315800.1"/>
    <property type="molecule type" value="Genomic_DNA"/>
</dbReference>
<dbReference type="AlphaFoldDB" id="A0AAN9PX66"/>
<evidence type="ECO:0000313" key="2">
    <source>
        <dbReference type="EMBL" id="KAK7315800.1"/>
    </source>
</evidence>
<evidence type="ECO:0000313" key="3">
    <source>
        <dbReference type="Proteomes" id="UP001367508"/>
    </source>
</evidence>
<accession>A0AAN9PX66</accession>
<protein>
    <submittedName>
        <fullName evidence="2">Uncharacterized protein</fullName>
    </submittedName>
</protein>
<feature type="region of interest" description="Disordered" evidence="1">
    <location>
        <begin position="207"/>
        <end position="239"/>
    </location>
</feature>
<name>A0AAN9PX66_CANGL</name>
<organism evidence="2 3">
    <name type="scientific">Canavalia gladiata</name>
    <name type="common">Sword bean</name>
    <name type="synonym">Dolichos gladiatus</name>
    <dbReference type="NCBI Taxonomy" id="3824"/>
    <lineage>
        <taxon>Eukaryota</taxon>
        <taxon>Viridiplantae</taxon>
        <taxon>Streptophyta</taxon>
        <taxon>Embryophyta</taxon>
        <taxon>Tracheophyta</taxon>
        <taxon>Spermatophyta</taxon>
        <taxon>Magnoliopsida</taxon>
        <taxon>eudicotyledons</taxon>
        <taxon>Gunneridae</taxon>
        <taxon>Pentapetalae</taxon>
        <taxon>rosids</taxon>
        <taxon>fabids</taxon>
        <taxon>Fabales</taxon>
        <taxon>Fabaceae</taxon>
        <taxon>Papilionoideae</taxon>
        <taxon>50 kb inversion clade</taxon>
        <taxon>NPAAA clade</taxon>
        <taxon>indigoferoid/millettioid clade</taxon>
        <taxon>Phaseoleae</taxon>
        <taxon>Canavalia</taxon>
    </lineage>
</organism>
<proteinExistence type="predicted"/>
<reference evidence="2 3" key="1">
    <citation type="submission" date="2024-01" db="EMBL/GenBank/DDBJ databases">
        <title>The genomes of 5 underutilized Papilionoideae crops provide insights into root nodulation and disease resistanc.</title>
        <authorList>
            <person name="Jiang F."/>
        </authorList>
    </citation>
    <scope>NUCLEOTIDE SEQUENCE [LARGE SCALE GENOMIC DNA]</scope>
    <source>
        <strain evidence="2">LVBAO_FW01</strain>
        <tissue evidence="2">Leaves</tissue>
    </source>
</reference>
<gene>
    <name evidence="2" type="ORF">VNO77_34378</name>
</gene>
<sequence>MGRKFGATNIKTRDASWLRSGLGGLMSLHSKIRTHPRSCLHNIVSWRRDFGSNNPTPPTGSSFEPLAFLNSPPKAPNPHRIPVEKHTENSSLCIIEPTSTCSRGTDLALLAMQLVKEVQACKCHDRLVVISALHEPTLILDNRCRRQEGHAEGSCSPSKYYMLRTDLVGTKGEGPIALVLTPDTLSSKLGYMTPHSSPEYKCVTMDPHQETSQALTKPPQRDITKSLRPSERESTSPLGDHPLRILRPLYHLERRIRWLEALVDGTSSKTPHVCCEGATQIESRVDFDSGEPLAWKTSREPCCQGLK</sequence>